<accession>A0A934WRB5</accession>
<evidence type="ECO:0000256" key="8">
    <source>
        <dbReference type="SAM" id="Phobius"/>
    </source>
</evidence>
<comment type="similarity">
    <text evidence="2">Belongs to the V-ATPase 116 kDa subunit family.</text>
</comment>
<feature type="transmembrane region" description="Helical" evidence="8">
    <location>
        <begin position="527"/>
        <end position="550"/>
    </location>
</feature>
<dbReference type="PANTHER" id="PTHR11629">
    <property type="entry name" value="VACUOLAR PROTON ATPASES"/>
    <property type="match status" value="1"/>
</dbReference>
<evidence type="ECO:0000313" key="10">
    <source>
        <dbReference type="Proteomes" id="UP000633365"/>
    </source>
</evidence>
<feature type="transmembrane region" description="Helical" evidence="8">
    <location>
        <begin position="495"/>
        <end position="515"/>
    </location>
</feature>
<evidence type="ECO:0000256" key="3">
    <source>
        <dbReference type="ARBA" id="ARBA00022448"/>
    </source>
</evidence>
<feature type="transmembrane region" description="Helical" evidence="8">
    <location>
        <begin position="363"/>
        <end position="391"/>
    </location>
</feature>
<keyword evidence="6" id="KW-0406">Ion transport</keyword>
<dbReference type="Gene3D" id="3.30.70.2170">
    <property type="match status" value="1"/>
</dbReference>
<protein>
    <submittedName>
        <fullName evidence="9">V-type ATP synthase subunit I</fullName>
    </submittedName>
</protein>
<evidence type="ECO:0000256" key="2">
    <source>
        <dbReference type="ARBA" id="ARBA00009904"/>
    </source>
</evidence>
<keyword evidence="10" id="KW-1185">Reference proteome</keyword>
<evidence type="ECO:0000256" key="5">
    <source>
        <dbReference type="ARBA" id="ARBA00022989"/>
    </source>
</evidence>
<evidence type="ECO:0000256" key="4">
    <source>
        <dbReference type="ARBA" id="ARBA00022692"/>
    </source>
</evidence>
<reference evidence="9" key="1">
    <citation type="submission" date="2021-01" db="EMBL/GenBank/DDBJ databases">
        <title>Genome public.</title>
        <authorList>
            <person name="Liu C."/>
            <person name="Sun Q."/>
        </authorList>
    </citation>
    <scope>NUCLEOTIDE SEQUENCE</scope>
    <source>
        <strain evidence="9">M6</strain>
    </source>
</reference>
<feature type="transmembrane region" description="Helical" evidence="8">
    <location>
        <begin position="608"/>
        <end position="632"/>
    </location>
</feature>
<dbReference type="InterPro" id="IPR002490">
    <property type="entry name" value="V-ATPase_116kDa_su"/>
</dbReference>
<keyword evidence="3" id="KW-0813">Transport</keyword>
<dbReference type="GO" id="GO:0016471">
    <property type="term" value="C:vacuolar proton-transporting V-type ATPase complex"/>
    <property type="evidence" value="ECO:0007669"/>
    <property type="project" value="TreeGrafter"/>
</dbReference>
<gene>
    <name evidence="9" type="ORF">JKK62_03875</name>
</gene>
<keyword evidence="4 8" id="KW-0812">Transmembrane</keyword>
<keyword evidence="5 8" id="KW-1133">Transmembrane helix</keyword>
<keyword evidence="7 8" id="KW-0472">Membrane</keyword>
<comment type="caution">
    <text evidence="9">The sequence shown here is derived from an EMBL/GenBank/DDBJ whole genome shotgun (WGS) entry which is preliminary data.</text>
</comment>
<evidence type="ECO:0000256" key="6">
    <source>
        <dbReference type="ARBA" id="ARBA00023065"/>
    </source>
</evidence>
<feature type="transmembrane region" description="Helical" evidence="8">
    <location>
        <begin position="406"/>
        <end position="426"/>
    </location>
</feature>
<evidence type="ECO:0000256" key="1">
    <source>
        <dbReference type="ARBA" id="ARBA00004141"/>
    </source>
</evidence>
<dbReference type="RefSeq" id="WP_186833426.1">
    <property type="nucleotide sequence ID" value="NZ_JAEQMG010000041.1"/>
</dbReference>
<dbReference type="GO" id="GO:0046961">
    <property type="term" value="F:proton-transporting ATPase activity, rotational mechanism"/>
    <property type="evidence" value="ECO:0007669"/>
    <property type="project" value="InterPro"/>
</dbReference>
<name>A0A934WRB5_9FIRM</name>
<feature type="transmembrane region" description="Helical" evidence="8">
    <location>
        <begin position="462"/>
        <end position="483"/>
    </location>
</feature>
<organism evidence="9 10">
    <name type="scientific">Ruminococcus difficilis</name>
    <dbReference type="NCBI Taxonomy" id="2763069"/>
    <lineage>
        <taxon>Bacteria</taxon>
        <taxon>Bacillati</taxon>
        <taxon>Bacillota</taxon>
        <taxon>Clostridia</taxon>
        <taxon>Eubacteriales</taxon>
        <taxon>Oscillospiraceae</taxon>
        <taxon>Ruminococcus</taxon>
    </lineage>
</organism>
<dbReference type="Pfam" id="PF01496">
    <property type="entry name" value="V_ATPase_I"/>
    <property type="match status" value="2"/>
</dbReference>
<dbReference type="EMBL" id="JAEQMG010000041">
    <property type="protein sequence ID" value="MBK6087800.1"/>
    <property type="molecule type" value="Genomic_DNA"/>
</dbReference>
<dbReference type="GO" id="GO:0033179">
    <property type="term" value="C:proton-transporting V-type ATPase, V0 domain"/>
    <property type="evidence" value="ECO:0007669"/>
    <property type="project" value="InterPro"/>
</dbReference>
<dbReference type="Gene3D" id="3.30.70.2750">
    <property type="match status" value="1"/>
</dbReference>
<proteinExistence type="inferred from homology"/>
<dbReference type="AlphaFoldDB" id="A0A934WRB5"/>
<dbReference type="PANTHER" id="PTHR11629:SF63">
    <property type="entry name" value="V-TYPE PROTON ATPASE SUBUNIT A"/>
    <property type="match status" value="1"/>
</dbReference>
<evidence type="ECO:0000313" key="9">
    <source>
        <dbReference type="EMBL" id="MBK6087800.1"/>
    </source>
</evidence>
<sequence length="674" mass="75802">MAMLKMQRVYVYALLKYCKDILEALQRRGVVEIENLNIEDSVFFKDDTSAYQAQYQRMASTAIEANEILSRYAKRKKGLLSSFKGRKQLSREEYDKLVDETPDILRIAYDIISCQKNIDTNEAEKVKYQTQLDIIQPWLSLDVPMNFTGTATTRAFIGKFPGDKTTTEIVTELAEIIPEVEDVEIEMISHDSNQTCVFILTSRTNADAVSDALRRIGFEYPSYISPVIPKQREKEINKHLSNRDGRILENENVIKSYAKYAEKLDFLEDYYVMKTERYAAYDDIATSRNTFVLSGYIPEPDAEGLKEYLETTFDAEVEFEAATNDDAPVKLKNNKFAEPAESVLATYSYPDHHEADPTSIMAIFYYIFFGMMFSDAGYGLVMAIACAVCLLKFKGMEPGLRRSMKMFFWCGVSTTFWGLLFGSFFGDAVSVISNTFFHTAPPNIPGLVTPIWFNPVDDPMQMLMFSFLLGIIHLFTGLAILGYNYIRYKKDYLAVIYDVISWYLLVGGGILALLTMDMMENIAGFTLPPIFGTVGGIMAAIGAVIILFFAGRESKNPIIRLAKGAYGLYGTTGYLSDILSYSRLLALGLATGVIATVFNKIGSMMGDSIIGIIGFILIFIIGHGVNIGINALGAYVHTNRLQFVEFFGKFYTGGGKEFKPFKINTKHYTVKEEN</sequence>
<dbReference type="GO" id="GO:0007035">
    <property type="term" value="P:vacuolar acidification"/>
    <property type="evidence" value="ECO:0007669"/>
    <property type="project" value="TreeGrafter"/>
</dbReference>
<comment type="subcellular location">
    <subcellularLocation>
        <location evidence="1">Membrane</location>
        <topology evidence="1">Multi-pass membrane protein</topology>
    </subcellularLocation>
</comment>
<evidence type="ECO:0000256" key="7">
    <source>
        <dbReference type="ARBA" id="ARBA00023136"/>
    </source>
</evidence>
<dbReference type="Gene3D" id="1.20.1460.20">
    <property type="match status" value="1"/>
</dbReference>
<dbReference type="GO" id="GO:0051117">
    <property type="term" value="F:ATPase binding"/>
    <property type="evidence" value="ECO:0007669"/>
    <property type="project" value="TreeGrafter"/>
</dbReference>
<feature type="transmembrane region" description="Helical" evidence="8">
    <location>
        <begin position="584"/>
        <end position="602"/>
    </location>
</feature>
<dbReference type="Proteomes" id="UP000633365">
    <property type="component" value="Unassembled WGS sequence"/>
</dbReference>